<dbReference type="VEuPathDB" id="GiardiaDB:SS50377_24370"/>
<organism evidence="1">
    <name type="scientific">Spironucleus salmonicida</name>
    <dbReference type="NCBI Taxonomy" id="348837"/>
    <lineage>
        <taxon>Eukaryota</taxon>
        <taxon>Metamonada</taxon>
        <taxon>Diplomonadida</taxon>
        <taxon>Hexamitidae</taxon>
        <taxon>Hexamitinae</taxon>
        <taxon>Spironucleus</taxon>
    </lineage>
</organism>
<keyword evidence="3" id="KW-1185">Reference proteome</keyword>
<proteinExistence type="predicted"/>
<gene>
    <name evidence="1" type="ORF">SS50377_14069</name>
    <name evidence="2" type="ORF">SS50377_24370</name>
</gene>
<protein>
    <submittedName>
        <fullName evidence="1">Uncharacterized protein</fullName>
    </submittedName>
</protein>
<evidence type="ECO:0000313" key="2">
    <source>
        <dbReference type="EMBL" id="KAH0574414.1"/>
    </source>
</evidence>
<dbReference type="EMBL" id="AUWU02000004">
    <property type="protein sequence ID" value="KAH0574414.1"/>
    <property type="molecule type" value="Genomic_DNA"/>
</dbReference>
<accession>V6LZ18</accession>
<dbReference type="AlphaFoldDB" id="V6LZ18"/>
<reference evidence="2" key="2">
    <citation type="submission" date="2020-12" db="EMBL/GenBank/DDBJ databases">
        <title>New Spironucleus salmonicida genome in near-complete chromosomes.</title>
        <authorList>
            <person name="Xu F."/>
            <person name="Kurt Z."/>
            <person name="Jimenez-Gonzalez A."/>
            <person name="Astvaldsson A."/>
            <person name="Andersson J.O."/>
            <person name="Svard S.G."/>
        </authorList>
    </citation>
    <scope>NUCLEOTIDE SEQUENCE</scope>
    <source>
        <strain evidence="2">ATCC 50377</strain>
    </source>
</reference>
<evidence type="ECO:0000313" key="3">
    <source>
        <dbReference type="Proteomes" id="UP000018208"/>
    </source>
</evidence>
<sequence>MIPVDFCNQAAAMDLYRSAQKKPENYSINSLNPEVKINSIFQQSQHEPQSLLISRKPSTLGLTMQEKQAPINFKDNEIPHTEQENCLISSKYAFNEIPKHKAIITSQLNQLKTHNNRISDQQRQYFQNKNDAAVQGTGLGQQFLGGMLKQVITKQSSSQNSYSLKFENTTSKSLRMSDLSVHKQAKQLPSFKEIYTVAQIQLTKSRPMSGGNYQTSNTNRFNYSFNNNNTKQLKLSKATIGLDL</sequence>
<dbReference type="Proteomes" id="UP000018208">
    <property type="component" value="Unassembled WGS sequence"/>
</dbReference>
<name>V6LZ18_9EUKA</name>
<evidence type="ECO:0000313" key="1">
    <source>
        <dbReference type="EMBL" id="EST46079.1"/>
    </source>
</evidence>
<dbReference type="EMBL" id="KI546085">
    <property type="protein sequence ID" value="EST46079.1"/>
    <property type="molecule type" value="Genomic_DNA"/>
</dbReference>
<reference evidence="1 2" key="1">
    <citation type="journal article" date="2014" name="PLoS Genet.">
        <title>The Genome of Spironucleus salmonicida Highlights a Fish Pathogen Adapted to Fluctuating Environments.</title>
        <authorList>
            <person name="Xu F."/>
            <person name="Jerlstrom-Hultqvist J."/>
            <person name="Einarsson E."/>
            <person name="Astvaldsson A."/>
            <person name="Svard S.G."/>
            <person name="Andersson J.O."/>
        </authorList>
    </citation>
    <scope>NUCLEOTIDE SEQUENCE</scope>
    <source>
        <strain evidence="2">ATCC 50377</strain>
    </source>
</reference>